<evidence type="ECO:0000256" key="2">
    <source>
        <dbReference type="ARBA" id="ARBA00023015"/>
    </source>
</evidence>
<keyword evidence="3" id="KW-0238">DNA-binding</keyword>
<sequence>MSMIYSLLYNNSNTSSRAFNGDGLASTHSLVFESEKGELVKCPAATARIGLKNEAKALAALKNHSEAERRRRERINGHFATLRGLVPSTQKLDKATLLAEVISQVKELKKNAMEASKGLVIPKDSDEVKVEPYDDDKVEDEDGSMCYYKASICCDYSPEILSDLRQTLDALKLKLMRTEISTLGNRMKNVFVFKCCKGENTHVEACQDLQRFVHKALSSVLDKASNTLEYTPRTSSYSYPNKRRRLLCSSETFASSCNHESCSC</sequence>
<dbReference type="GO" id="GO:0046983">
    <property type="term" value="F:protein dimerization activity"/>
    <property type="evidence" value="ECO:0007669"/>
    <property type="project" value="InterPro"/>
</dbReference>
<dbReference type="Pfam" id="PF00010">
    <property type="entry name" value="HLH"/>
    <property type="match status" value="1"/>
</dbReference>
<proteinExistence type="predicted"/>
<evidence type="ECO:0000256" key="4">
    <source>
        <dbReference type="ARBA" id="ARBA00023163"/>
    </source>
</evidence>
<protein>
    <recommendedName>
        <fullName evidence="6">BHLH domain-containing protein</fullName>
    </recommendedName>
</protein>
<keyword evidence="2" id="KW-0805">Transcription regulation</keyword>
<dbReference type="Gene3D" id="4.10.280.10">
    <property type="entry name" value="Helix-loop-helix DNA-binding domain"/>
    <property type="match status" value="1"/>
</dbReference>
<dbReference type="Proteomes" id="UP001372338">
    <property type="component" value="Unassembled WGS sequence"/>
</dbReference>
<evidence type="ECO:0000256" key="5">
    <source>
        <dbReference type="ARBA" id="ARBA00023242"/>
    </source>
</evidence>
<dbReference type="PANTHER" id="PTHR45844">
    <property type="entry name" value="TRANSCRIPTION FACTOR BHLH30"/>
    <property type="match status" value="1"/>
</dbReference>
<dbReference type="SMART" id="SM00353">
    <property type="entry name" value="HLH"/>
    <property type="match status" value="1"/>
</dbReference>
<keyword evidence="5" id="KW-0539">Nucleus</keyword>
<evidence type="ECO:0000313" key="8">
    <source>
        <dbReference type="Proteomes" id="UP001372338"/>
    </source>
</evidence>
<dbReference type="EMBL" id="JAYWIO010000007">
    <property type="protein sequence ID" value="KAK7252092.1"/>
    <property type="molecule type" value="Genomic_DNA"/>
</dbReference>
<comment type="subcellular location">
    <subcellularLocation>
        <location evidence="1">Nucleus</location>
    </subcellularLocation>
</comment>
<keyword evidence="4" id="KW-0804">Transcription</keyword>
<dbReference type="PANTHER" id="PTHR45844:SF9">
    <property type="entry name" value="OS09G0463900 PROTEIN"/>
    <property type="match status" value="1"/>
</dbReference>
<dbReference type="InterPro" id="IPR036638">
    <property type="entry name" value="HLH_DNA-bd_sf"/>
</dbReference>
<dbReference type="InterPro" id="IPR011598">
    <property type="entry name" value="bHLH_dom"/>
</dbReference>
<comment type="caution">
    <text evidence="7">The sequence shown here is derived from an EMBL/GenBank/DDBJ whole genome shotgun (WGS) entry which is preliminary data.</text>
</comment>
<keyword evidence="8" id="KW-1185">Reference proteome</keyword>
<dbReference type="InterPro" id="IPR045847">
    <property type="entry name" value="AIG1-like"/>
</dbReference>
<evidence type="ECO:0000259" key="6">
    <source>
        <dbReference type="PROSITE" id="PS50888"/>
    </source>
</evidence>
<evidence type="ECO:0000313" key="7">
    <source>
        <dbReference type="EMBL" id="KAK7252092.1"/>
    </source>
</evidence>
<reference evidence="7 8" key="1">
    <citation type="submission" date="2024-01" db="EMBL/GenBank/DDBJ databases">
        <title>The genomes of 5 underutilized Papilionoideae crops provide insights into root nodulation and disease resistanc.</title>
        <authorList>
            <person name="Yuan L."/>
        </authorList>
    </citation>
    <scope>NUCLEOTIDE SEQUENCE [LARGE SCALE GENOMIC DNA]</scope>
    <source>
        <strain evidence="7">ZHUSHIDOU_FW_LH</strain>
        <tissue evidence="7">Leaf</tissue>
    </source>
</reference>
<accession>A0AAN9EBK6</accession>
<gene>
    <name evidence="7" type="ORF">RIF29_35809</name>
</gene>
<name>A0AAN9EBK6_CROPI</name>
<dbReference type="AlphaFoldDB" id="A0AAN9EBK6"/>
<dbReference type="GO" id="GO:0003677">
    <property type="term" value="F:DNA binding"/>
    <property type="evidence" value="ECO:0007669"/>
    <property type="project" value="UniProtKB-KW"/>
</dbReference>
<feature type="domain" description="BHLH" evidence="6">
    <location>
        <begin position="59"/>
        <end position="108"/>
    </location>
</feature>
<dbReference type="PROSITE" id="PS50888">
    <property type="entry name" value="BHLH"/>
    <property type="match status" value="1"/>
</dbReference>
<evidence type="ECO:0000256" key="1">
    <source>
        <dbReference type="ARBA" id="ARBA00004123"/>
    </source>
</evidence>
<evidence type="ECO:0000256" key="3">
    <source>
        <dbReference type="ARBA" id="ARBA00023125"/>
    </source>
</evidence>
<dbReference type="GO" id="GO:0005634">
    <property type="term" value="C:nucleus"/>
    <property type="evidence" value="ECO:0007669"/>
    <property type="project" value="UniProtKB-SubCell"/>
</dbReference>
<dbReference type="SUPFAM" id="SSF47459">
    <property type="entry name" value="HLH, helix-loop-helix DNA-binding domain"/>
    <property type="match status" value="1"/>
</dbReference>
<organism evidence="7 8">
    <name type="scientific">Crotalaria pallida</name>
    <name type="common">Smooth rattlebox</name>
    <name type="synonym">Crotalaria striata</name>
    <dbReference type="NCBI Taxonomy" id="3830"/>
    <lineage>
        <taxon>Eukaryota</taxon>
        <taxon>Viridiplantae</taxon>
        <taxon>Streptophyta</taxon>
        <taxon>Embryophyta</taxon>
        <taxon>Tracheophyta</taxon>
        <taxon>Spermatophyta</taxon>
        <taxon>Magnoliopsida</taxon>
        <taxon>eudicotyledons</taxon>
        <taxon>Gunneridae</taxon>
        <taxon>Pentapetalae</taxon>
        <taxon>rosids</taxon>
        <taxon>fabids</taxon>
        <taxon>Fabales</taxon>
        <taxon>Fabaceae</taxon>
        <taxon>Papilionoideae</taxon>
        <taxon>50 kb inversion clade</taxon>
        <taxon>genistoids sensu lato</taxon>
        <taxon>core genistoids</taxon>
        <taxon>Crotalarieae</taxon>
        <taxon>Crotalaria</taxon>
    </lineage>
</organism>
<dbReference type="GO" id="GO:0003700">
    <property type="term" value="F:DNA-binding transcription factor activity"/>
    <property type="evidence" value="ECO:0007669"/>
    <property type="project" value="InterPro"/>
</dbReference>